<keyword evidence="5" id="KW-0804">Transcription</keyword>
<accession>A0ABP9JJQ5</accession>
<dbReference type="SMART" id="SM00345">
    <property type="entry name" value="HTH_GNTR"/>
    <property type="match status" value="1"/>
</dbReference>
<dbReference type="Gene3D" id="3.40.640.10">
    <property type="entry name" value="Type I PLP-dependent aspartate aminotransferase-like (Major domain)"/>
    <property type="match status" value="1"/>
</dbReference>
<dbReference type="InterPro" id="IPR000524">
    <property type="entry name" value="Tscrpt_reg_HTH_GntR"/>
</dbReference>
<evidence type="ECO:0000256" key="2">
    <source>
        <dbReference type="ARBA" id="ARBA00022898"/>
    </source>
</evidence>
<proteinExistence type="inferred from homology"/>
<dbReference type="SUPFAM" id="SSF46785">
    <property type="entry name" value="Winged helix' DNA-binding domain"/>
    <property type="match status" value="1"/>
</dbReference>
<dbReference type="InterPro" id="IPR051446">
    <property type="entry name" value="HTH_trans_reg/aminotransferase"/>
</dbReference>
<dbReference type="Pfam" id="PF00155">
    <property type="entry name" value="Aminotran_1_2"/>
    <property type="match status" value="1"/>
</dbReference>
<sequence length="479" mass="50483">MRAGPPVSSNSMPLQWAGLSPELLLSVDRDSGEHLRAQLERRLRDAIRTGRLGPGERLPSSRELARTLSLSRGLVQDCYAQLQAEGYLVTRVGSATRVATVAHVPSAPASVPPAAPRLIADFRHGVPDLGGFPLTDWLWAIREAGRAMPTSGLDYGDPRGSSVLREVLAGYLRRVRAAAADPERIVVCSGYAQGLGLALHALARTGVRVVAYEDPGAPATATAAAEAAGLTAVPVPVDEDGVDVAALEATGARAVIVTPAHQWPTGVVLTPGRRLALVDWAARRDAYVVEDDYDAEFRYDREPVGALQGLAADRVISVGTVSKSLAPALRIGWLLCPPALTDPLTRAKHLTDRGSPTLDQLALARLIESGRHDRHLRRMRTVYAARRAALVSALAEHAPAVRLTGLAAGFHAVAHLAPDADERAVVAAARERGVGLYGMSPCRSTGASEPPRLVLGFGDVGERAITEGIAAVGDLLAGP</sequence>
<dbReference type="SUPFAM" id="SSF53383">
    <property type="entry name" value="PLP-dependent transferases"/>
    <property type="match status" value="1"/>
</dbReference>
<dbReference type="InterPro" id="IPR015424">
    <property type="entry name" value="PyrdxlP-dep_Trfase"/>
</dbReference>
<dbReference type="InterPro" id="IPR004839">
    <property type="entry name" value="Aminotransferase_I/II_large"/>
</dbReference>
<evidence type="ECO:0000256" key="3">
    <source>
        <dbReference type="ARBA" id="ARBA00023015"/>
    </source>
</evidence>
<reference evidence="8" key="1">
    <citation type="journal article" date="2019" name="Int. J. Syst. Evol. Microbiol.">
        <title>The Global Catalogue of Microorganisms (GCM) 10K type strain sequencing project: providing services to taxonomists for standard genome sequencing and annotation.</title>
        <authorList>
            <consortium name="The Broad Institute Genomics Platform"/>
            <consortium name="The Broad Institute Genome Sequencing Center for Infectious Disease"/>
            <person name="Wu L."/>
            <person name="Ma J."/>
        </authorList>
    </citation>
    <scope>NUCLEOTIDE SEQUENCE [LARGE SCALE GENOMIC DNA]</scope>
    <source>
        <strain evidence="8">JCM 18409</strain>
    </source>
</reference>
<dbReference type="PANTHER" id="PTHR46577">
    <property type="entry name" value="HTH-TYPE TRANSCRIPTIONAL REGULATORY PROTEIN GABR"/>
    <property type="match status" value="1"/>
</dbReference>
<evidence type="ECO:0000313" key="7">
    <source>
        <dbReference type="EMBL" id="GAA5031255.1"/>
    </source>
</evidence>
<dbReference type="CDD" id="cd00609">
    <property type="entry name" value="AAT_like"/>
    <property type="match status" value="1"/>
</dbReference>
<keyword evidence="2" id="KW-0663">Pyridoxal phosphate</keyword>
<dbReference type="InterPro" id="IPR015421">
    <property type="entry name" value="PyrdxlP-dep_Trfase_major"/>
</dbReference>
<dbReference type="CDD" id="cd07377">
    <property type="entry name" value="WHTH_GntR"/>
    <property type="match status" value="1"/>
</dbReference>
<dbReference type="GO" id="GO:0008483">
    <property type="term" value="F:transaminase activity"/>
    <property type="evidence" value="ECO:0007669"/>
    <property type="project" value="UniProtKB-KW"/>
</dbReference>
<keyword evidence="7" id="KW-0808">Transferase</keyword>
<dbReference type="Gene3D" id="1.10.10.10">
    <property type="entry name" value="Winged helix-like DNA-binding domain superfamily/Winged helix DNA-binding domain"/>
    <property type="match status" value="1"/>
</dbReference>
<feature type="domain" description="HTH gntR-type" evidence="6">
    <location>
        <begin position="33"/>
        <end position="101"/>
    </location>
</feature>
<dbReference type="PROSITE" id="PS50949">
    <property type="entry name" value="HTH_GNTR"/>
    <property type="match status" value="1"/>
</dbReference>
<keyword evidence="3" id="KW-0805">Transcription regulation</keyword>
<dbReference type="Proteomes" id="UP001501759">
    <property type="component" value="Unassembled WGS sequence"/>
</dbReference>
<dbReference type="PANTHER" id="PTHR46577:SF1">
    <property type="entry name" value="HTH-TYPE TRANSCRIPTIONAL REGULATORY PROTEIN GABR"/>
    <property type="match status" value="1"/>
</dbReference>
<comment type="similarity">
    <text evidence="1">In the C-terminal section; belongs to the class-I pyridoxal-phosphate-dependent aminotransferase family.</text>
</comment>
<keyword evidence="8" id="KW-1185">Reference proteome</keyword>
<evidence type="ECO:0000256" key="5">
    <source>
        <dbReference type="ARBA" id="ARBA00023163"/>
    </source>
</evidence>
<gene>
    <name evidence="7" type="ORF">GCM10023335_72480</name>
</gene>
<dbReference type="Pfam" id="PF00392">
    <property type="entry name" value="GntR"/>
    <property type="match status" value="1"/>
</dbReference>
<dbReference type="EMBL" id="BAABKB010000034">
    <property type="protein sequence ID" value="GAA5031255.1"/>
    <property type="molecule type" value="Genomic_DNA"/>
</dbReference>
<evidence type="ECO:0000259" key="6">
    <source>
        <dbReference type="PROSITE" id="PS50949"/>
    </source>
</evidence>
<keyword evidence="4" id="KW-0238">DNA-binding</keyword>
<keyword evidence="7" id="KW-0032">Aminotransferase</keyword>
<evidence type="ECO:0000313" key="8">
    <source>
        <dbReference type="Proteomes" id="UP001501759"/>
    </source>
</evidence>
<dbReference type="InterPro" id="IPR036388">
    <property type="entry name" value="WH-like_DNA-bd_sf"/>
</dbReference>
<evidence type="ECO:0000256" key="4">
    <source>
        <dbReference type="ARBA" id="ARBA00023125"/>
    </source>
</evidence>
<organism evidence="7 8">
    <name type="scientific">Streptomyces siamensis</name>
    <dbReference type="NCBI Taxonomy" id="1274986"/>
    <lineage>
        <taxon>Bacteria</taxon>
        <taxon>Bacillati</taxon>
        <taxon>Actinomycetota</taxon>
        <taxon>Actinomycetes</taxon>
        <taxon>Kitasatosporales</taxon>
        <taxon>Streptomycetaceae</taxon>
        <taxon>Streptomyces</taxon>
    </lineage>
</organism>
<comment type="caution">
    <text evidence="7">The sequence shown here is derived from an EMBL/GenBank/DDBJ whole genome shotgun (WGS) entry which is preliminary data.</text>
</comment>
<dbReference type="InterPro" id="IPR036390">
    <property type="entry name" value="WH_DNA-bd_sf"/>
</dbReference>
<evidence type="ECO:0000256" key="1">
    <source>
        <dbReference type="ARBA" id="ARBA00005384"/>
    </source>
</evidence>
<dbReference type="PRINTS" id="PR00035">
    <property type="entry name" value="HTHGNTR"/>
</dbReference>
<name>A0ABP9JJQ5_9ACTN</name>
<protein>
    <submittedName>
        <fullName evidence="7">PLP-dependent aminotransferase family protein</fullName>
    </submittedName>
</protein>